<dbReference type="SUPFAM" id="SSF52540">
    <property type="entry name" value="P-loop containing nucleoside triphosphate hydrolases"/>
    <property type="match status" value="1"/>
</dbReference>
<dbReference type="RefSeq" id="WP_166322077.1">
    <property type="nucleotide sequence ID" value="NZ_CP049934.1"/>
</dbReference>
<keyword evidence="6" id="KW-1185">Reference proteome</keyword>
<dbReference type="PROSITE" id="PS50043">
    <property type="entry name" value="HTH_LUXR_2"/>
    <property type="match status" value="1"/>
</dbReference>
<keyword evidence="2" id="KW-0238">DNA-binding</keyword>
<dbReference type="GO" id="GO:0003677">
    <property type="term" value="F:DNA binding"/>
    <property type="evidence" value="ECO:0007669"/>
    <property type="project" value="UniProtKB-KW"/>
</dbReference>
<name>A0A6G8FI52_9MICO</name>
<proteinExistence type="predicted"/>
<dbReference type="PROSITE" id="PS00622">
    <property type="entry name" value="HTH_LUXR_1"/>
    <property type="match status" value="1"/>
</dbReference>
<accession>A0A6G8FI52</accession>
<dbReference type="InterPro" id="IPR016032">
    <property type="entry name" value="Sig_transdc_resp-reg_C-effctor"/>
</dbReference>
<reference evidence="5 6" key="1">
    <citation type="submission" date="2020-03" db="EMBL/GenBank/DDBJ databases">
        <title>Leucobacter sp. nov., isolated from beetles.</title>
        <authorList>
            <person name="Hyun D.-W."/>
            <person name="Bae J.-W."/>
        </authorList>
    </citation>
    <scope>NUCLEOTIDE SEQUENCE [LARGE SCALE GENOMIC DNA]</scope>
    <source>
        <strain evidence="5 6">HDW9B</strain>
    </source>
</reference>
<feature type="domain" description="HTH luxR-type" evidence="4">
    <location>
        <begin position="809"/>
        <end position="874"/>
    </location>
</feature>
<dbReference type="AlphaFoldDB" id="A0A6G8FI52"/>
<dbReference type="PRINTS" id="PR00038">
    <property type="entry name" value="HTHLUXR"/>
</dbReference>
<protein>
    <recommendedName>
        <fullName evidence="4">HTH luxR-type domain-containing protein</fullName>
    </recommendedName>
</protein>
<dbReference type="EMBL" id="CP049934">
    <property type="protein sequence ID" value="QIM15722.1"/>
    <property type="molecule type" value="Genomic_DNA"/>
</dbReference>
<dbReference type="SUPFAM" id="SSF46894">
    <property type="entry name" value="C-terminal effector domain of the bipartite response regulators"/>
    <property type="match status" value="1"/>
</dbReference>
<evidence type="ECO:0000313" key="5">
    <source>
        <dbReference type="EMBL" id="QIM15722.1"/>
    </source>
</evidence>
<dbReference type="KEGG" id="lins:G7067_03710"/>
<gene>
    <name evidence="5" type="ORF">G7067_03710</name>
</gene>
<evidence type="ECO:0000259" key="4">
    <source>
        <dbReference type="PROSITE" id="PS50043"/>
    </source>
</evidence>
<evidence type="ECO:0000256" key="2">
    <source>
        <dbReference type="ARBA" id="ARBA00023125"/>
    </source>
</evidence>
<keyword evidence="1" id="KW-0805">Transcription regulation</keyword>
<organism evidence="5 6">
    <name type="scientific">Leucobacter insecticola</name>
    <dbReference type="NCBI Taxonomy" id="2714934"/>
    <lineage>
        <taxon>Bacteria</taxon>
        <taxon>Bacillati</taxon>
        <taxon>Actinomycetota</taxon>
        <taxon>Actinomycetes</taxon>
        <taxon>Micrococcales</taxon>
        <taxon>Microbacteriaceae</taxon>
        <taxon>Leucobacter</taxon>
    </lineage>
</organism>
<dbReference type="Gene3D" id="1.10.10.10">
    <property type="entry name" value="Winged helix-like DNA-binding domain superfamily/Winged helix DNA-binding domain"/>
    <property type="match status" value="1"/>
</dbReference>
<dbReference type="Pfam" id="PF00196">
    <property type="entry name" value="GerE"/>
    <property type="match status" value="1"/>
</dbReference>
<dbReference type="Proteomes" id="UP000501387">
    <property type="component" value="Chromosome"/>
</dbReference>
<evidence type="ECO:0000313" key="6">
    <source>
        <dbReference type="Proteomes" id="UP000501387"/>
    </source>
</evidence>
<dbReference type="SMART" id="SM00421">
    <property type="entry name" value="HTH_LUXR"/>
    <property type="match status" value="1"/>
</dbReference>
<sequence length="878" mass="93586">MSLRASLQAIGSDTARLERVISAAEPEASITVLLGELGNGKAFLAEQAAGALAERIGIPTEVIILPQPPRPASGVVSVFAAAAPTVFMEAMDDDPAHEDLLQDPAALAAILRDSLEQAAGGRALVLVAPNIDAYPARDIQILDALVQQRRLRIIATATTLSGAAGRIGGGARAHSISIGPIDIEEAATYLCALLGVEQIEQETLRRWYAVSGGNSYALAAQALASDQAGALRRSRGTAWVASGDDAVPGEFATVLAGSCTEEEWEALELIAQAEPILEPALLRSLDAACLSTLFERNLVKSIPRPGVGVSLMTGHSLLGASLRARISPLRRLQLNDQIFQVLDDARGTDDPRHTPDLLLRLVVFGIEGGRKLPASWLWAAFELVVRGGDPRLVLSLAMAIAGHADAEPQQAGTAVLLGNRIARTIGDIGSLRASLDLMRGLLDEPARAAGLSDMLRVGLQLAIIRQRVWDDDPVEEILAAHAALAEGLPEDEALAEQVRSSLVVVLAYTGRLREAAEKGPDPVPSGDLKTEWLRSPARAVVSLILEQRGEISAAIASAENARKLSQLGSRARPENVDFQGFCWLLGYWVGGSAEAARQVLSELEQGASATTHAETYYSGLVEAGAVLLAVQEGRWRDAAQSAERLLDRLSRHDSYGIAPLIQAALALALAVLGERDAAVLAIRAAELPKRGIGQALAGHRRLLTLRARQWLREGDVLSEAERLAEWAGSEGLALIELQAVHAIAFETRAAPPELVARARQLADAVDPPLGLALFSHIDRIAVGVAVGEGPKESEDPEVRLLAELGVWLPLPPAPGLTSREREVVLLAALGHSSKFIAERLHISVRTVETHLSNAFGKLSLDNRDDLRRWAGRERMRTL</sequence>
<dbReference type="InterPro" id="IPR036388">
    <property type="entry name" value="WH-like_DNA-bd_sf"/>
</dbReference>
<dbReference type="CDD" id="cd06170">
    <property type="entry name" value="LuxR_C_like"/>
    <property type="match status" value="1"/>
</dbReference>
<dbReference type="GO" id="GO:0006355">
    <property type="term" value="P:regulation of DNA-templated transcription"/>
    <property type="evidence" value="ECO:0007669"/>
    <property type="project" value="InterPro"/>
</dbReference>
<keyword evidence="3" id="KW-0804">Transcription</keyword>
<dbReference type="InterPro" id="IPR027417">
    <property type="entry name" value="P-loop_NTPase"/>
</dbReference>
<dbReference type="PANTHER" id="PTHR44688:SF16">
    <property type="entry name" value="DNA-BINDING TRANSCRIPTIONAL ACTIVATOR DEVR_DOSR"/>
    <property type="match status" value="1"/>
</dbReference>
<dbReference type="PANTHER" id="PTHR44688">
    <property type="entry name" value="DNA-BINDING TRANSCRIPTIONAL ACTIVATOR DEVR_DOSR"/>
    <property type="match status" value="1"/>
</dbReference>
<evidence type="ECO:0000256" key="1">
    <source>
        <dbReference type="ARBA" id="ARBA00023015"/>
    </source>
</evidence>
<dbReference type="InterPro" id="IPR000792">
    <property type="entry name" value="Tscrpt_reg_LuxR_C"/>
</dbReference>
<evidence type="ECO:0000256" key="3">
    <source>
        <dbReference type="ARBA" id="ARBA00023163"/>
    </source>
</evidence>